<proteinExistence type="predicted"/>
<accession>A0A7S1AZI0</accession>
<sequence length="535" mass="57636">MTQALPCEPLATSPGTPQKAVLHYSLGPAGPNASNTTSDFMPSMSSPLNGVQHFVHGYFQSRDTHTSSLGFRPQASPELFQVASATSCGASNGRAQSCRGVFIPEGVVHYHIASTGPSDAPSTTSGFTSAVHSPPIPGIGVGFSGDDKVCVPSDVPNLQGTLDPTAFRASSKQRSTVASSECSAVNLIPLGTTSSWGLDMSPEIQSVCPPEWQSVDSALSQACCLDSTPWQRSLMLPAPRLLAVSTSSTHLAELLQDADRLPFSRSPQRRHHIGEGRLNNESMTSIVSQRTVARDRSARVHSHRARETHQNVSSTLAGLPTEFGEGTATSGQTPSRIQRCFPMAVDTGAGARSRSQSVQTFSPICDLLHHSVPVAGSMLQTQCGQRSVERSRSQQKNRPPQEEVPMLPNVSVRRALWSGEVDQGVPFRAKASHHRQVVDGIPGSSSRHAAQPLHWPKRCSQRDDTVRRTLAQRRSMSSPMLHHGGTVAPQPLMRTGHATRQVSRSKVPRTPRATSPSRSNSVRRIRDMCWGLCDD</sequence>
<organism evidence="2">
    <name type="scientific">Noctiluca scintillans</name>
    <name type="common">Sea sparkle</name>
    <name type="synonym">Red tide dinoflagellate</name>
    <dbReference type="NCBI Taxonomy" id="2966"/>
    <lineage>
        <taxon>Eukaryota</taxon>
        <taxon>Sar</taxon>
        <taxon>Alveolata</taxon>
        <taxon>Dinophyceae</taxon>
        <taxon>Noctilucales</taxon>
        <taxon>Noctilucaceae</taxon>
        <taxon>Noctiluca</taxon>
    </lineage>
</organism>
<feature type="region of interest" description="Disordered" evidence="1">
    <location>
        <begin position="289"/>
        <end position="319"/>
    </location>
</feature>
<name>A0A7S1AZI0_NOCSC</name>
<evidence type="ECO:0000313" key="2">
    <source>
        <dbReference type="EMBL" id="CAD8868694.1"/>
    </source>
</evidence>
<evidence type="ECO:0000256" key="1">
    <source>
        <dbReference type="SAM" id="MobiDB-lite"/>
    </source>
</evidence>
<feature type="compositionally biased region" description="Polar residues" evidence="1">
    <location>
        <begin position="512"/>
        <end position="521"/>
    </location>
</feature>
<feature type="region of interest" description="Disordered" evidence="1">
    <location>
        <begin position="473"/>
        <end position="521"/>
    </location>
</feature>
<feature type="region of interest" description="Disordered" evidence="1">
    <location>
        <begin position="383"/>
        <end position="407"/>
    </location>
</feature>
<protein>
    <submittedName>
        <fullName evidence="2">Uncharacterized protein</fullName>
    </submittedName>
</protein>
<dbReference type="AlphaFoldDB" id="A0A7S1AZI0"/>
<dbReference type="EMBL" id="HBFQ01060803">
    <property type="protein sequence ID" value="CAD8868694.1"/>
    <property type="molecule type" value="Transcribed_RNA"/>
</dbReference>
<gene>
    <name evidence="2" type="ORF">NSCI0253_LOCUS43050</name>
</gene>
<reference evidence="2" key="1">
    <citation type="submission" date="2021-01" db="EMBL/GenBank/DDBJ databases">
        <authorList>
            <person name="Corre E."/>
            <person name="Pelletier E."/>
            <person name="Niang G."/>
            <person name="Scheremetjew M."/>
            <person name="Finn R."/>
            <person name="Kale V."/>
            <person name="Holt S."/>
            <person name="Cochrane G."/>
            <person name="Meng A."/>
            <person name="Brown T."/>
            <person name="Cohen L."/>
        </authorList>
    </citation>
    <scope>NUCLEOTIDE SEQUENCE</scope>
</reference>